<evidence type="ECO:0000313" key="2">
    <source>
        <dbReference type="EMBL" id="ONK57934.1"/>
    </source>
</evidence>
<organism evidence="2 3">
    <name type="scientific">Asparagus officinalis</name>
    <name type="common">Garden asparagus</name>
    <dbReference type="NCBI Taxonomy" id="4686"/>
    <lineage>
        <taxon>Eukaryota</taxon>
        <taxon>Viridiplantae</taxon>
        <taxon>Streptophyta</taxon>
        <taxon>Embryophyta</taxon>
        <taxon>Tracheophyta</taxon>
        <taxon>Spermatophyta</taxon>
        <taxon>Magnoliopsida</taxon>
        <taxon>Liliopsida</taxon>
        <taxon>Asparagales</taxon>
        <taxon>Asparagaceae</taxon>
        <taxon>Asparagoideae</taxon>
        <taxon>Asparagus</taxon>
    </lineage>
</organism>
<dbReference type="Proteomes" id="UP000243459">
    <property type="component" value="Chromosome 9"/>
</dbReference>
<dbReference type="Gramene" id="ONK57934">
    <property type="protein sequence ID" value="ONK57934"/>
    <property type="gene ID" value="A4U43_C09F5780"/>
</dbReference>
<name>A0A5P1E5K9_ASPOF</name>
<dbReference type="AlphaFoldDB" id="A0A5P1E5K9"/>
<feature type="compositionally biased region" description="Polar residues" evidence="1">
    <location>
        <begin position="316"/>
        <end position="331"/>
    </location>
</feature>
<gene>
    <name evidence="2" type="ORF">A4U43_C09F5780</name>
</gene>
<evidence type="ECO:0000313" key="3">
    <source>
        <dbReference type="Proteomes" id="UP000243459"/>
    </source>
</evidence>
<sequence>MVRVAASPRISARHRQLRCALRVRVVRAHAFCASDRGSVVCRPGRLRPRACVVGTVGIVNEFGSFPFRTGTRAVETLPRPPLLGLRHEMCRKAMGRGDVGRVGGAGQHEFGVPMLLVHLCSVELFHGVASPRCSWVPMRWFLLSRWFPHACSFPVASPASDRRVATLAAELSLDVGVRHLDTTSCRPKEFTSPQCPAWPAVARRRQRPSDGGRGPCHRDRYTPILPVTQVVSDLDERRLAECLARCSISSKLSASLPVNDAGHTSEGAGGSFTWRLFFLVFATPFIQASCRVSPLRGFGQAMKEVLGTAGCKTASPPKTSSAALAFSTQSHPGAIGEPPD</sequence>
<keyword evidence="3" id="KW-1185">Reference proteome</keyword>
<proteinExistence type="predicted"/>
<dbReference type="EMBL" id="CM007389">
    <property type="protein sequence ID" value="ONK57934.1"/>
    <property type="molecule type" value="Genomic_DNA"/>
</dbReference>
<feature type="region of interest" description="Disordered" evidence="1">
    <location>
        <begin position="314"/>
        <end position="340"/>
    </location>
</feature>
<evidence type="ECO:0000256" key="1">
    <source>
        <dbReference type="SAM" id="MobiDB-lite"/>
    </source>
</evidence>
<protein>
    <submittedName>
        <fullName evidence="2">Uncharacterized protein</fullName>
    </submittedName>
</protein>
<reference evidence="3" key="1">
    <citation type="journal article" date="2017" name="Nat. Commun.">
        <title>The asparagus genome sheds light on the origin and evolution of a young Y chromosome.</title>
        <authorList>
            <person name="Harkess A."/>
            <person name="Zhou J."/>
            <person name="Xu C."/>
            <person name="Bowers J.E."/>
            <person name="Van der Hulst R."/>
            <person name="Ayyampalayam S."/>
            <person name="Mercati F."/>
            <person name="Riccardi P."/>
            <person name="McKain M.R."/>
            <person name="Kakrana A."/>
            <person name="Tang H."/>
            <person name="Ray J."/>
            <person name="Groenendijk J."/>
            <person name="Arikit S."/>
            <person name="Mathioni S.M."/>
            <person name="Nakano M."/>
            <person name="Shan H."/>
            <person name="Telgmann-Rauber A."/>
            <person name="Kanno A."/>
            <person name="Yue Z."/>
            <person name="Chen H."/>
            <person name="Li W."/>
            <person name="Chen Y."/>
            <person name="Xu X."/>
            <person name="Zhang Y."/>
            <person name="Luo S."/>
            <person name="Chen H."/>
            <person name="Gao J."/>
            <person name="Mao Z."/>
            <person name="Pires J.C."/>
            <person name="Luo M."/>
            <person name="Kudrna D."/>
            <person name="Wing R.A."/>
            <person name="Meyers B.C."/>
            <person name="Yi K."/>
            <person name="Kong H."/>
            <person name="Lavrijsen P."/>
            <person name="Sunseri F."/>
            <person name="Falavigna A."/>
            <person name="Ye Y."/>
            <person name="Leebens-Mack J.H."/>
            <person name="Chen G."/>
        </authorList>
    </citation>
    <scope>NUCLEOTIDE SEQUENCE [LARGE SCALE GENOMIC DNA]</scope>
    <source>
        <strain evidence="3">cv. DH0086</strain>
    </source>
</reference>
<accession>A0A5P1E5K9</accession>